<dbReference type="EMBL" id="CP089291">
    <property type="protein sequence ID" value="UOF92587.1"/>
    <property type="molecule type" value="Genomic_DNA"/>
</dbReference>
<dbReference type="InterPro" id="IPR017972">
    <property type="entry name" value="Cyt_P450_CS"/>
</dbReference>
<dbReference type="PANTHER" id="PTHR46696">
    <property type="entry name" value="P450, PUTATIVE (EUROFUNG)-RELATED"/>
    <property type="match status" value="1"/>
</dbReference>
<gene>
    <name evidence="5" type="ORF">LSG31_10755</name>
</gene>
<name>A0ABY4CT32_9BACL</name>
<keyword evidence="3 4" id="KW-0503">Monooxygenase</keyword>
<reference evidence="5" key="1">
    <citation type="submission" date="2021-12" db="EMBL/GenBank/DDBJ databases">
        <title>Alicyclobacillaceae gen. nov., sp. nov., isolated from chalcocite enrichment system.</title>
        <authorList>
            <person name="Jiang Z."/>
        </authorList>
    </citation>
    <scope>NUCLEOTIDE SEQUENCE</scope>
    <source>
        <strain evidence="5">MYW30-H2</strain>
    </source>
</reference>
<dbReference type="InterPro" id="IPR036396">
    <property type="entry name" value="Cyt_P450_sf"/>
</dbReference>
<dbReference type="PANTHER" id="PTHR46696:SF1">
    <property type="entry name" value="CYTOCHROME P450 YJIB-RELATED"/>
    <property type="match status" value="1"/>
</dbReference>
<dbReference type="Gene3D" id="1.10.630.10">
    <property type="entry name" value="Cytochrome P450"/>
    <property type="match status" value="1"/>
</dbReference>
<comment type="similarity">
    <text evidence="1 4">Belongs to the cytochrome P450 family.</text>
</comment>
<keyword evidence="6" id="KW-1185">Reference proteome</keyword>
<dbReference type="RefSeq" id="WP_347439255.1">
    <property type="nucleotide sequence ID" value="NZ_CP089291.1"/>
</dbReference>
<evidence type="ECO:0000256" key="1">
    <source>
        <dbReference type="ARBA" id="ARBA00010617"/>
    </source>
</evidence>
<dbReference type="SUPFAM" id="SSF48264">
    <property type="entry name" value="Cytochrome P450"/>
    <property type="match status" value="1"/>
</dbReference>
<evidence type="ECO:0000313" key="6">
    <source>
        <dbReference type="Proteomes" id="UP000830167"/>
    </source>
</evidence>
<dbReference type="Proteomes" id="UP000830167">
    <property type="component" value="Chromosome"/>
</dbReference>
<organism evidence="5 6">
    <name type="scientific">Fodinisporobacter ferrooxydans</name>
    <dbReference type="NCBI Taxonomy" id="2901836"/>
    <lineage>
        <taxon>Bacteria</taxon>
        <taxon>Bacillati</taxon>
        <taxon>Bacillota</taxon>
        <taxon>Bacilli</taxon>
        <taxon>Bacillales</taxon>
        <taxon>Alicyclobacillaceae</taxon>
        <taxon>Fodinisporobacter</taxon>
    </lineage>
</organism>
<dbReference type="PRINTS" id="PR00359">
    <property type="entry name" value="BP450"/>
</dbReference>
<accession>A0ABY4CT32</accession>
<evidence type="ECO:0000256" key="3">
    <source>
        <dbReference type="ARBA" id="ARBA00023033"/>
    </source>
</evidence>
<protein>
    <submittedName>
        <fullName evidence="5">Cytochrome P450</fullName>
    </submittedName>
</protein>
<dbReference type="InterPro" id="IPR001128">
    <property type="entry name" value="Cyt_P450"/>
</dbReference>
<evidence type="ECO:0000256" key="4">
    <source>
        <dbReference type="RuleBase" id="RU000461"/>
    </source>
</evidence>
<dbReference type="CDD" id="cd20625">
    <property type="entry name" value="CYP164-like"/>
    <property type="match status" value="1"/>
</dbReference>
<evidence type="ECO:0000313" key="5">
    <source>
        <dbReference type="EMBL" id="UOF92587.1"/>
    </source>
</evidence>
<dbReference type="Pfam" id="PF00067">
    <property type="entry name" value="p450"/>
    <property type="match status" value="1"/>
</dbReference>
<sequence length="408" mass="47120">MVKNCSHENTYKTETIDPTAKEFLANPYPTYHWLRSHDPIHWLSLPGQEGWMITRYQDVFDILKNPRFQKRIAASNVFRRFRPFVKLQEHMFLFQNPPDHTRIRTFVSKVFNQHTQHLQEHVQEISDYLIDSKQDAGTMDVISDYAFPLPAIVIARVLGVPMDDCERFRQWSNTLIQSIDLIRTDTTLYKGAEVAGELIEYFQYLIKKRREDPKHDLISALLAETKQENPLNEDELLATCILLLNAGHENTVNLIGNGMLLLLSNVDQLEQLKQNPSLISSAVEEFLRYETPTQMTVRFATEDMRLGNQFIKKGQQVHLFLGAANRDPEVFFEPDRLDIARTSNQHLAFGWGIHFCLGAALARTEGQIAVQTLLRRTSKLELLIDEPQWRGLIGFRGLDTLPISFSNL</sequence>
<keyword evidence="2 4" id="KW-0349">Heme</keyword>
<dbReference type="PROSITE" id="PS00086">
    <property type="entry name" value="CYTOCHROME_P450"/>
    <property type="match status" value="1"/>
</dbReference>
<dbReference type="InterPro" id="IPR002397">
    <property type="entry name" value="Cyt_P450_B"/>
</dbReference>
<keyword evidence="4" id="KW-0560">Oxidoreductase</keyword>
<keyword evidence="4" id="KW-0479">Metal-binding</keyword>
<keyword evidence="4" id="KW-0408">Iron</keyword>
<proteinExistence type="inferred from homology"/>
<evidence type="ECO:0000256" key="2">
    <source>
        <dbReference type="ARBA" id="ARBA00022617"/>
    </source>
</evidence>